<dbReference type="OrthoDB" id="9805682at2"/>
<dbReference type="PATRIC" id="fig|755172.3.peg.1461"/>
<keyword evidence="11" id="KW-1185">Reference proteome</keyword>
<reference evidence="11" key="1">
    <citation type="submission" date="2016-01" db="EMBL/GenBank/DDBJ databases">
        <authorList>
            <person name="Mitreva M."/>
            <person name="Pepin K.H."/>
            <person name="Mihindukulasuriya K.A."/>
            <person name="Fulton R."/>
            <person name="Fronick C."/>
            <person name="O'Laughlin M."/>
            <person name="Miner T."/>
            <person name="Herter B."/>
            <person name="Rosa B.A."/>
            <person name="Cordes M."/>
            <person name="Tomlinson C."/>
            <person name="Wollam A."/>
            <person name="Palsikar V.B."/>
            <person name="Mardis E.R."/>
            <person name="Wilson R.K."/>
        </authorList>
    </citation>
    <scope>NUCLEOTIDE SEQUENCE [LARGE SCALE GENOMIC DNA]</scope>
    <source>
        <strain evidence="11">DNF00729</strain>
    </source>
</reference>
<comment type="caution">
    <text evidence="10">The sequence shown here is derived from an EMBL/GenBank/DDBJ whole genome shotgun (WGS) entry which is preliminary data.</text>
</comment>
<evidence type="ECO:0000256" key="1">
    <source>
        <dbReference type="ARBA" id="ARBA00004651"/>
    </source>
</evidence>
<evidence type="ECO:0000256" key="4">
    <source>
        <dbReference type="ARBA" id="ARBA00022692"/>
    </source>
</evidence>
<keyword evidence="4 8" id="KW-0812">Transmembrane</keyword>
<keyword evidence="5 8" id="KW-1133">Transmembrane helix</keyword>
<comment type="similarity">
    <text evidence="2">Belongs to the GSP F family.</text>
</comment>
<dbReference type="Pfam" id="PF00482">
    <property type="entry name" value="T2SSF"/>
    <property type="match status" value="2"/>
</dbReference>
<keyword evidence="6 8" id="KW-0472">Membrane</keyword>
<protein>
    <submittedName>
        <fullName evidence="10">Bacterial type II secretion system protein F domain protein</fullName>
    </submittedName>
</protein>
<dbReference type="InterPro" id="IPR042094">
    <property type="entry name" value="T2SS_GspF_sf"/>
</dbReference>
<accession>A0A134AB95</accession>
<organism evidence="10 11">
    <name type="scientific">Aedoeadaptatus coxii</name>
    <dbReference type="NCBI Taxonomy" id="755172"/>
    <lineage>
        <taxon>Bacteria</taxon>
        <taxon>Bacillati</taxon>
        <taxon>Bacillota</taxon>
        <taxon>Tissierellia</taxon>
        <taxon>Tissierellales</taxon>
        <taxon>Peptoniphilaceae</taxon>
        <taxon>Aedoeadaptatus</taxon>
    </lineage>
</organism>
<dbReference type="InterPro" id="IPR003004">
    <property type="entry name" value="GspF/PilC"/>
</dbReference>
<feature type="transmembrane region" description="Helical" evidence="8">
    <location>
        <begin position="162"/>
        <end position="184"/>
    </location>
</feature>
<evidence type="ECO:0000313" key="11">
    <source>
        <dbReference type="Proteomes" id="UP000070442"/>
    </source>
</evidence>
<dbReference type="PANTHER" id="PTHR30012">
    <property type="entry name" value="GENERAL SECRETION PATHWAY PROTEIN"/>
    <property type="match status" value="1"/>
</dbReference>
<dbReference type="AlphaFoldDB" id="A0A134AB95"/>
<feature type="domain" description="Type II secretion system protein GspF" evidence="9">
    <location>
        <begin position="265"/>
        <end position="387"/>
    </location>
</feature>
<evidence type="ECO:0000259" key="9">
    <source>
        <dbReference type="Pfam" id="PF00482"/>
    </source>
</evidence>
<feature type="coiled-coil region" evidence="7">
    <location>
        <begin position="24"/>
        <end position="51"/>
    </location>
</feature>
<dbReference type="PRINTS" id="PR00812">
    <property type="entry name" value="BCTERIALGSPF"/>
</dbReference>
<evidence type="ECO:0000256" key="5">
    <source>
        <dbReference type="ARBA" id="ARBA00022989"/>
    </source>
</evidence>
<dbReference type="RefSeq" id="WP_068369064.1">
    <property type="nucleotide sequence ID" value="NZ_KQ960182.1"/>
</dbReference>
<dbReference type="Proteomes" id="UP000070442">
    <property type="component" value="Unassembled WGS sequence"/>
</dbReference>
<dbReference type="STRING" id="755172.HMPREF1863_01499"/>
<evidence type="ECO:0000256" key="3">
    <source>
        <dbReference type="ARBA" id="ARBA00022475"/>
    </source>
</evidence>
<dbReference type="GO" id="GO:0005886">
    <property type="term" value="C:plasma membrane"/>
    <property type="evidence" value="ECO:0007669"/>
    <property type="project" value="UniProtKB-SubCell"/>
</dbReference>
<evidence type="ECO:0000256" key="6">
    <source>
        <dbReference type="ARBA" id="ARBA00023136"/>
    </source>
</evidence>
<sequence>MKFTYKAINSNAVLVAGEIQADSVRDAEEKLRRENLKIVNLQREKHRLKLSVQRRLSAERLSILFSQMSLMLSGGLGIATVLKLIEKNAKSYEKKIIGELAAYLESGKLLSEAVLLTGAFPPYVSGMIKSGESAGRLSTVFDELAVFFQEEHAMKQKMLNALAYPVILMITSVVVLNIVLQTVLPVFTEVFSNDHAQLPATTRLLIAISEHLNRFGSVYLLIFSFAVLLFIFLKNYGKTKKSVEKMLYHLPPLKPFYKDLFELRFLRTMKMQIDNGVDMLQILENGEASETNSYKGDRLQEVKKHLIRGDNLSLAMEKSNLFKKEICTYISLGEESSALSDMLAIAIQMEDYRQKNRAERIAVYIEPALIIFMALIVGFIIFSIAIPMFDMVNHF</sequence>
<feature type="transmembrane region" description="Helical" evidence="8">
    <location>
        <begin position="218"/>
        <end position="236"/>
    </location>
</feature>
<name>A0A134AB95_9FIRM</name>
<evidence type="ECO:0000256" key="7">
    <source>
        <dbReference type="SAM" id="Coils"/>
    </source>
</evidence>
<feature type="domain" description="Type II secretion system protein GspF" evidence="9">
    <location>
        <begin position="66"/>
        <end position="185"/>
    </location>
</feature>
<comment type="subcellular location">
    <subcellularLocation>
        <location evidence="1">Cell membrane</location>
        <topology evidence="1">Multi-pass membrane protein</topology>
    </subcellularLocation>
</comment>
<dbReference type="Gene3D" id="1.20.81.30">
    <property type="entry name" value="Type II secretion system (T2SS), domain F"/>
    <property type="match status" value="2"/>
</dbReference>
<evidence type="ECO:0000256" key="8">
    <source>
        <dbReference type="SAM" id="Phobius"/>
    </source>
</evidence>
<gene>
    <name evidence="10" type="ORF">HMPREF1863_01499</name>
</gene>
<feature type="transmembrane region" description="Helical" evidence="8">
    <location>
        <begin position="63"/>
        <end position="85"/>
    </location>
</feature>
<keyword evidence="7" id="KW-0175">Coiled coil</keyword>
<evidence type="ECO:0000256" key="2">
    <source>
        <dbReference type="ARBA" id="ARBA00005745"/>
    </source>
</evidence>
<keyword evidence="3" id="KW-1003">Cell membrane</keyword>
<dbReference type="InterPro" id="IPR018076">
    <property type="entry name" value="T2SS_GspF_dom"/>
</dbReference>
<proteinExistence type="inferred from homology"/>
<dbReference type="PANTHER" id="PTHR30012:SF0">
    <property type="entry name" value="TYPE II SECRETION SYSTEM PROTEIN F-RELATED"/>
    <property type="match status" value="1"/>
</dbReference>
<evidence type="ECO:0000313" key="10">
    <source>
        <dbReference type="EMBL" id="KXB64993.1"/>
    </source>
</evidence>
<feature type="transmembrane region" description="Helical" evidence="8">
    <location>
        <begin position="361"/>
        <end position="386"/>
    </location>
</feature>
<dbReference type="EMBL" id="LSDG01000045">
    <property type="protein sequence ID" value="KXB64993.1"/>
    <property type="molecule type" value="Genomic_DNA"/>
</dbReference>